<sequence>MVHVYRIAVSEYPEIKKEELKQLIKAHSAIFKGYCLSYFDGDVRYSYFGDSLEIKDIHFDTEGGRLSFTVAIGYYDACKDKNTLDDPIFNVQFRFDKATSAIIFELEESLWHENN</sequence>
<reference evidence="1 2" key="1">
    <citation type="submission" date="2020-04" db="EMBL/GenBank/DDBJ databases">
        <title>Genome sequencing of Rosenbergiella species.</title>
        <authorList>
            <person name="Alvarez-Perez S."/>
            <person name="Lievens B."/>
        </authorList>
    </citation>
    <scope>NUCLEOTIDE SEQUENCE [LARGE SCALE GENOMIC DNA]</scope>
    <source>
        <strain evidence="1 2">CdVSA20.1</strain>
    </source>
</reference>
<keyword evidence="2" id="KW-1185">Reference proteome</keyword>
<protein>
    <submittedName>
        <fullName evidence="1">Uncharacterized protein</fullName>
    </submittedName>
</protein>
<accession>A0ABS5T5T5</accession>
<comment type="caution">
    <text evidence="1">The sequence shown here is derived from an EMBL/GenBank/DDBJ whole genome shotgun (WGS) entry which is preliminary data.</text>
</comment>
<evidence type="ECO:0000313" key="2">
    <source>
        <dbReference type="Proteomes" id="UP000786875"/>
    </source>
</evidence>
<dbReference type="Proteomes" id="UP000786875">
    <property type="component" value="Unassembled WGS sequence"/>
</dbReference>
<dbReference type="EMBL" id="JABBFO010000003">
    <property type="protein sequence ID" value="MBT0726885.1"/>
    <property type="molecule type" value="Genomic_DNA"/>
</dbReference>
<organism evidence="1 2">
    <name type="scientific">Rosenbergiella australiborealis</name>
    <dbReference type="NCBI Taxonomy" id="1544696"/>
    <lineage>
        <taxon>Bacteria</taxon>
        <taxon>Pseudomonadati</taxon>
        <taxon>Pseudomonadota</taxon>
        <taxon>Gammaproteobacteria</taxon>
        <taxon>Enterobacterales</taxon>
        <taxon>Erwiniaceae</taxon>
        <taxon>Rosenbergiella</taxon>
    </lineage>
</organism>
<gene>
    <name evidence="1" type="ORF">HGT73_05715</name>
</gene>
<name>A0ABS5T5T5_9GAMM</name>
<evidence type="ECO:0000313" key="1">
    <source>
        <dbReference type="EMBL" id="MBT0726885.1"/>
    </source>
</evidence>
<dbReference type="RefSeq" id="WP_214212697.1">
    <property type="nucleotide sequence ID" value="NZ_JABBFO010000003.1"/>
</dbReference>
<proteinExistence type="predicted"/>